<dbReference type="EMBL" id="FOJU01000001">
    <property type="protein sequence ID" value="SFA78806.1"/>
    <property type="molecule type" value="Genomic_DNA"/>
</dbReference>
<feature type="transmembrane region" description="Helical" evidence="6">
    <location>
        <begin position="43"/>
        <end position="62"/>
    </location>
</feature>
<sequence length="669" mass="69883">MRILHTIGLVLLGQRGHLFPWIPVCFGLGIGLFFLLRFEPSGAVLWGAAIFGGLCLAGPLIAPLLGPIFLGVGIVALGFSIAGLRAHQVAEPVLSFRYYGPVEGRVVGIDRSASDAVRLTLDRVVLSRVAPHKTPARVRISLHGVFDDLDPTPGQTIMTTGHLSPPGGPVEPGGFDFQRHSWFQRLGAVGYTRVPVVLLEPAEGAVDLAIFRMRMAISAYVQARLPGESGAFAAAVTTGDRSGMGQGTLQSLRDSNLAHLIAISGLHMGLLAGFVYGALRLVIAAIPYVALRVPSKKIAAVGALGAASFYLALSGGAVSTERAFIMVAMALVAILFGRRAISLRAVALAASIVLFLRPEALLNPGFQMSFAATTALVAVFGALRNASFHLGPVWARGAVGVVLSSAVAGFATGPIGAVHFNQVSHFGLVANLISVPVMGVLVMPVAVVALVLKPFGLDGLAFGVMGWGLEWILGAAHWASGLPGAVGHVMRPPAFVLPGLTMGALFLILWRGRARWAGLLPMVAAFALWAVAARPPVLIADTGALLGVMTEDGRALSREKGSGFIARNWLENDGDGASQPVAAGRGGEAIAFGPLRLRHVHGKRDVAALTECGADVLVLSHPAPGLLGCEVFDPPRLADLGAVALYPAGRDFRIVTARDLSGTRLWNDQ</sequence>
<keyword evidence="5 6" id="KW-0472">Membrane</keyword>
<dbReference type="NCBIfam" id="TIGR00360">
    <property type="entry name" value="ComEC_N-term"/>
    <property type="match status" value="1"/>
</dbReference>
<accession>A0A1I0VSY3</accession>
<dbReference type="GO" id="GO:0005886">
    <property type="term" value="C:plasma membrane"/>
    <property type="evidence" value="ECO:0007669"/>
    <property type="project" value="UniProtKB-SubCell"/>
</dbReference>
<feature type="transmembrane region" description="Helical" evidence="6">
    <location>
        <begin position="260"/>
        <end position="286"/>
    </location>
</feature>
<dbReference type="OrthoDB" id="9790149at2"/>
<dbReference type="RefSeq" id="WP_092060933.1">
    <property type="nucleotide sequence ID" value="NZ_FOJU01000001.1"/>
</dbReference>
<name>A0A1I0VSY3_9RHOB</name>
<dbReference type="STRING" id="871651.SAMN05421688_0894"/>
<feature type="transmembrane region" description="Helical" evidence="6">
    <location>
        <begin position="368"/>
        <end position="386"/>
    </location>
</feature>
<gene>
    <name evidence="9" type="ORF">SAMN05421688_0894</name>
</gene>
<keyword evidence="10" id="KW-1185">Reference proteome</keyword>
<evidence type="ECO:0000256" key="6">
    <source>
        <dbReference type="SAM" id="Phobius"/>
    </source>
</evidence>
<evidence type="ECO:0000256" key="4">
    <source>
        <dbReference type="ARBA" id="ARBA00022989"/>
    </source>
</evidence>
<feature type="transmembrane region" description="Helical" evidence="6">
    <location>
        <begin position="426"/>
        <end position="452"/>
    </location>
</feature>
<evidence type="ECO:0000256" key="1">
    <source>
        <dbReference type="ARBA" id="ARBA00004651"/>
    </source>
</evidence>
<reference evidence="9 10" key="1">
    <citation type="submission" date="2016-10" db="EMBL/GenBank/DDBJ databases">
        <authorList>
            <person name="de Groot N.N."/>
        </authorList>
    </citation>
    <scope>NUCLEOTIDE SEQUENCE [LARGE SCALE GENOMIC DNA]</scope>
    <source>
        <strain evidence="9 10">DSM 29316</strain>
    </source>
</reference>
<keyword evidence="3 6" id="KW-0812">Transmembrane</keyword>
<keyword evidence="4 6" id="KW-1133">Transmembrane helix</keyword>
<evidence type="ECO:0000259" key="7">
    <source>
        <dbReference type="Pfam" id="PF03772"/>
    </source>
</evidence>
<dbReference type="PANTHER" id="PTHR30619">
    <property type="entry name" value="DNA INTERNALIZATION/COMPETENCE PROTEIN COMEC/REC2"/>
    <property type="match status" value="1"/>
</dbReference>
<feature type="domain" description="ComEC/Rec2-related protein" evidence="7">
    <location>
        <begin position="237"/>
        <end position="513"/>
    </location>
</feature>
<feature type="transmembrane region" description="Helical" evidence="6">
    <location>
        <begin position="18"/>
        <end position="36"/>
    </location>
</feature>
<dbReference type="AlphaFoldDB" id="A0A1I0VSY3"/>
<feature type="transmembrane region" description="Helical" evidence="6">
    <location>
        <begin position="516"/>
        <end position="532"/>
    </location>
</feature>
<dbReference type="InterPro" id="IPR052159">
    <property type="entry name" value="Competence_DNA_uptake"/>
</dbReference>
<evidence type="ECO:0000256" key="2">
    <source>
        <dbReference type="ARBA" id="ARBA00022475"/>
    </source>
</evidence>
<keyword evidence="2" id="KW-1003">Cell membrane</keyword>
<feature type="transmembrane region" description="Helical" evidence="6">
    <location>
        <begin position="459"/>
        <end position="480"/>
    </location>
</feature>
<evidence type="ECO:0000256" key="3">
    <source>
        <dbReference type="ARBA" id="ARBA00022692"/>
    </source>
</evidence>
<evidence type="ECO:0000256" key="5">
    <source>
        <dbReference type="ARBA" id="ARBA00023136"/>
    </source>
</evidence>
<evidence type="ECO:0000313" key="10">
    <source>
        <dbReference type="Proteomes" id="UP000198796"/>
    </source>
</evidence>
<proteinExistence type="predicted"/>
<evidence type="ECO:0000259" key="8">
    <source>
        <dbReference type="Pfam" id="PF13567"/>
    </source>
</evidence>
<feature type="transmembrane region" description="Helical" evidence="6">
    <location>
        <begin position="330"/>
        <end position="356"/>
    </location>
</feature>
<dbReference type="InterPro" id="IPR025405">
    <property type="entry name" value="DUF4131"/>
</dbReference>
<dbReference type="Pfam" id="PF03772">
    <property type="entry name" value="Competence"/>
    <property type="match status" value="1"/>
</dbReference>
<feature type="transmembrane region" description="Helical" evidence="6">
    <location>
        <begin position="398"/>
        <end position="420"/>
    </location>
</feature>
<organism evidence="9 10">
    <name type="scientific">Poseidonocella pacifica</name>
    <dbReference type="NCBI Taxonomy" id="871651"/>
    <lineage>
        <taxon>Bacteria</taxon>
        <taxon>Pseudomonadati</taxon>
        <taxon>Pseudomonadota</taxon>
        <taxon>Alphaproteobacteria</taxon>
        <taxon>Rhodobacterales</taxon>
        <taxon>Roseobacteraceae</taxon>
        <taxon>Poseidonocella</taxon>
    </lineage>
</organism>
<dbReference type="InterPro" id="IPR004477">
    <property type="entry name" value="ComEC_N"/>
</dbReference>
<protein>
    <submittedName>
        <fullName evidence="9">Competence protein ComEC</fullName>
    </submittedName>
</protein>
<feature type="transmembrane region" description="Helical" evidence="6">
    <location>
        <begin position="68"/>
        <end position="87"/>
    </location>
</feature>
<evidence type="ECO:0000313" key="9">
    <source>
        <dbReference type="EMBL" id="SFA78806.1"/>
    </source>
</evidence>
<dbReference type="Pfam" id="PF13567">
    <property type="entry name" value="DUF4131"/>
    <property type="match status" value="1"/>
</dbReference>
<dbReference type="Proteomes" id="UP000198796">
    <property type="component" value="Unassembled WGS sequence"/>
</dbReference>
<feature type="transmembrane region" description="Helical" evidence="6">
    <location>
        <begin position="492"/>
        <end position="509"/>
    </location>
</feature>
<dbReference type="PANTHER" id="PTHR30619:SF1">
    <property type="entry name" value="RECOMBINATION PROTEIN 2"/>
    <property type="match status" value="1"/>
</dbReference>
<feature type="transmembrane region" description="Helical" evidence="6">
    <location>
        <begin position="298"/>
        <end position="318"/>
    </location>
</feature>
<feature type="domain" description="DUF4131" evidence="8">
    <location>
        <begin position="40"/>
        <end position="193"/>
    </location>
</feature>
<comment type="subcellular location">
    <subcellularLocation>
        <location evidence="1">Cell membrane</location>
        <topology evidence="1">Multi-pass membrane protein</topology>
    </subcellularLocation>
</comment>